<dbReference type="Pfam" id="PF00581">
    <property type="entry name" value="Rhodanese"/>
    <property type="match status" value="1"/>
</dbReference>
<proteinExistence type="predicted"/>
<evidence type="ECO:0000313" key="4">
    <source>
        <dbReference type="Proteomes" id="UP001596472"/>
    </source>
</evidence>
<keyword evidence="1" id="KW-0732">Signal</keyword>
<dbReference type="PANTHER" id="PTHR43031">
    <property type="entry name" value="FAD-DEPENDENT OXIDOREDUCTASE"/>
    <property type="match status" value="1"/>
</dbReference>
<dbReference type="Gene3D" id="3.40.250.10">
    <property type="entry name" value="Rhodanese-like domain"/>
    <property type="match status" value="1"/>
</dbReference>
<comment type="caution">
    <text evidence="3">The sequence shown here is derived from an EMBL/GenBank/DDBJ whole genome shotgun (WGS) entry which is preliminary data.</text>
</comment>
<feature type="chain" id="PRO_5046400301" evidence="1">
    <location>
        <begin position="21"/>
        <end position="125"/>
    </location>
</feature>
<dbReference type="InterPro" id="IPR050229">
    <property type="entry name" value="GlpE_sulfurtransferase"/>
</dbReference>
<dbReference type="CDD" id="cd00158">
    <property type="entry name" value="RHOD"/>
    <property type="match status" value="1"/>
</dbReference>
<dbReference type="EMBL" id="JBHTBS010000004">
    <property type="protein sequence ID" value="MFC7337696.1"/>
    <property type="molecule type" value="Genomic_DNA"/>
</dbReference>
<dbReference type="SMART" id="SM00450">
    <property type="entry name" value="RHOD"/>
    <property type="match status" value="1"/>
</dbReference>
<dbReference type="RefSeq" id="WP_379712218.1">
    <property type="nucleotide sequence ID" value="NZ_JBHTBS010000004.1"/>
</dbReference>
<evidence type="ECO:0000256" key="1">
    <source>
        <dbReference type="SAM" id="SignalP"/>
    </source>
</evidence>
<sequence>MKTLKKVLWLWLAMSLAVFAETKKVEVEEAEKLVTDKAQVLDVRTQEEWDEGHLDGAVRVDFNEKNFGEKVLKTLDPKKPVLIYCNSGGRSGRATEAMDKLGFKVIYDLDGGIKAWKKAGNKVVK</sequence>
<dbReference type="PROSITE" id="PS50206">
    <property type="entry name" value="RHODANESE_3"/>
    <property type="match status" value="1"/>
</dbReference>
<keyword evidence="4" id="KW-1185">Reference proteome</keyword>
<protein>
    <submittedName>
        <fullName evidence="3">Rhodanese-like domain-containing protein</fullName>
    </submittedName>
</protein>
<dbReference type="InterPro" id="IPR036873">
    <property type="entry name" value="Rhodanese-like_dom_sf"/>
</dbReference>
<dbReference type="Proteomes" id="UP001596472">
    <property type="component" value="Unassembled WGS sequence"/>
</dbReference>
<evidence type="ECO:0000259" key="2">
    <source>
        <dbReference type="PROSITE" id="PS50206"/>
    </source>
</evidence>
<evidence type="ECO:0000313" key="3">
    <source>
        <dbReference type="EMBL" id="MFC7337696.1"/>
    </source>
</evidence>
<dbReference type="SUPFAM" id="SSF52821">
    <property type="entry name" value="Rhodanese/Cell cycle control phosphatase"/>
    <property type="match status" value="1"/>
</dbReference>
<organism evidence="3 4">
    <name type="scientific">Haloferula chungangensis</name>
    <dbReference type="NCBI Taxonomy" id="1048331"/>
    <lineage>
        <taxon>Bacteria</taxon>
        <taxon>Pseudomonadati</taxon>
        <taxon>Verrucomicrobiota</taxon>
        <taxon>Verrucomicrobiia</taxon>
        <taxon>Verrucomicrobiales</taxon>
        <taxon>Verrucomicrobiaceae</taxon>
        <taxon>Haloferula</taxon>
    </lineage>
</organism>
<feature type="domain" description="Rhodanese" evidence="2">
    <location>
        <begin position="34"/>
        <end position="125"/>
    </location>
</feature>
<dbReference type="InterPro" id="IPR001763">
    <property type="entry name" value="Rhodanese-like_dom"/>
</dbReference>
<name>A0ABW2L5Q7_9BACT</name>
<gene>
    <name evidence="3" type="ORF">ACFQY0_10950</name>
</gene>
<reference evidence="4" key="1">
    <citation type="journal article" date="2019" name="Int. J. Syst. Evol. Microbiol.">
        <title>The Global Catalogue of Microorganisms (GCM) 10K type strain sequencing project: providing services to taxonomists for standard genome sequencing and annotation.</title>
        <authorList>
            <consortium name="The Broad Institute Genomics Platform"/>
            <consortium name="The Broad Institute Genome Sequencing Center for Infectious Disease"/>
            <person name="Wu L."/>
            <person name="Ma J."/>
        </authorList>
    </citation>
    <scope>NUCLEOTIDE SEQUENCE [LARGE SCALE GENOMIC DNA]</scope>
    <source>
        <strain evidence="4">CGMCC 4.1467</strain>
    </source>
</reference>
<feature type="signal peptide" evidence="1">
    <location>
        <begin position="1"/>
        <end position="20"/>
    </location>
</feature>
<accession>A0ABW2L5Q7</accession>
<dbReference type="PANTHER" id="PTHR43031:SF1">
    <property type="entry name" value="PYRIDINE NUCLEOTIDE-DISULPHIDE OXIDOREDUCTASE"/>
    <property type="match status" value="1"/>
</dbReference>